<keyword evidence="1" id="KW-0998">Cell outer membrane</keyword>
<dbReference type="EMBL" id="DRLI01000086">
    <property type="protein sequence ID" value="HHM01822.1"/>
    <property type="molecule type" value="Genomic_DNA"/>
</dbReference>
<evidence type="ECO:0000313" key="3">
    <source>
        <dbReference type="EMBL" id="HHM01822.1"/>
    </source>
</evidence>
<accession>A0A7V5VEB1</accession>
<comment type="subcellular location">
    <subcellularLocation>
        <location evidence="1">Cell outer membrane</location>
        <topology evidence="1">Multi-pass membrane protein</topology>
    </subcellularLocation>
</comment>
<dbReference type="InterPro" id="IPR008969">
    <property type="entry name" value="CarboxyPept-like_regulatory"/>
</dbReference>
<evidence type="ECO:0000259" key="2">
    <source>
        <dbReference type="Pfam" id="PF07715"/>
    </source>
</evidence>
<keyword evidence="1" id="KW-1134">Transmembrane beta strand</keyword>
<dbReference type="Gene3D" id="2.170.130.10">
    <property type="entry name" value="TonB-dependent receptor, plug domain"/>
    <property type="match status" value="1"/>
</dbReference>
<evidence type="ECO:0000256" key="1">
    <source>
        <dbReference type="PROSITE-ProRule" id="PRU01360"/>
    </source>
</evidence>
<name>A0A7V5VEB1_CALAY</name>
<keyword evidence="3" id="KW-0675">Receptor</keyword>
<dbReference type="InterPro" id="IPR037066">
    <property type="entry name" value="Plug_dom_sf"/>
</dbReference>
<keyword evidence="1" id="KW-0812">Transmembrane</keyword>
<reference evidence="3" key="1">
    <citation type="journal article" date="2020" name="mSystems">
        <title>Genome- and Community-Level Interaction Insights into Carbon Utilization and Element Cycling Functions of Hydrothermarchaeota in Hydrothermal Sediment.</title>
        <authorList>
            <person name="Zhou Z."/>
            <person name="Liu Y."/>
            <person name="Xu W."/>
            <person name="Pan J."/>
            <person name="Luo Z.H."/>
            <person name="Li M."/>
        </authorList>
    </citation>
    <scope>NUCLEOTIDE SEQUENCE [LARGE SCALE GENOMIC DNA]</scope>
    <source>
        <strain evidence="3">HyVt-460</strain>
    </source>
</reference>
<keyword evidence="1" id="KW-0472">Membrane</keyword>
<dbReference type="SUPFAM" id="SSF49464">
    <property type="entry name" value="Carboxypeptidase regulatory domain-like"/>
    <property type="match status" value="1"/>
</dbReference>
<dbReference type="Pfam" id="PF07715">
    <property type="entry name" value="Plug"/>
    <property type="match status" value="1"/>
</dbReference>
<feature type="non-terminal residue" evidence="3">
    <location>
        <position position="189"/>
    </location>
</feature>
<dbReference type="AlphaFoldDB" id="A0A7V5VEB1"/>
<dbReference type="InterPro" id="IPR039426">
    <property type="entry name" value="TonB-dep_rcpt-like"/>
</dbReference>
<keyword evidence="1" id="KW-0813">Transport</keyword>
<dbReference type="PROSITE" id="PS52016">
    <property type="entry name" value="TONB_DEPENDENT_REC_3"/>
    <property type="match status" value="1"/>
</dbReference>
<dbReference type="Pfam" id="PF13715">
    <property type="entry name" value="CarbopepD_reg_2"/>
    <property type="match status" value="1"/>
</dbReference>
<protein>
    <submittedName>
        <fullName evidence="3">TonB-dependent receptor</fullName>
    </submittedName>
</protein>
<dbReference type="InterPro" id="IPR012910">
    <property type="entry name" value="Plug_dom"/>
</dbReference>
<dbReference type="SUPFAM" id="SSF56935">
    <property type="entry name" value="Porins"/>
    <property type="match status" value="1"/>
</dbReference>
<sequence>MKHILLILLVAAFARGQNITVSGRVLSAETHEPLEGVNLYLKHTASGTASNARGDFHIQVPQNKTVTLVASYVGYAEKETTFTARRDTSLTIMLSRHILDGPIVTAVATQVNDPASSATFSEIRKEELSRRYTTQDIPELLAELPSTTFYSEGGNGIGYNYLSIRGFDQRRIAVMINGVPQNDPEDHNV</sequence>
<proteinExistence type="inferred from homology"/>
<organism evidence="3">
    <name type="scientific">Caldithrix abyssi</name>
    <dbReference type="NCBI Taxonomy" id="187145"/>
    <lineage>
        <taxon>Bacteria</taxon>
        <taxon>Pseudomonadati</taxon>
        <taxon>Calditrichota</taxon>
        <taxon>Calditrichia</taxon>
        <taxon>Calditrichales</taxon>
        <taxon>Calditrichaceae</taxon>
        <taxon>Caldithrix</taxon>
    </lineage>
</organism>
<gene>
    <name evidence="3" type="ORF">ENJ15_02335</name>
</gene>
<dbReference type="GO" id="GO:0009279">
    <property type="term" value="C:cell outer membrane"/>
    <property type="evidence" value="ECO:0007669"/>
    <property type="project" value="UniProtKB-SubCell"/>
</dbReference>
<comment type="similarity">
    <text evidence="1">Belongs to the TonB-dependent receptor family.</text>
</comment>
<comment type="caution">
    <text evidence="3">The sequence shown here is derived from an EMBL/GenBank/DDBJ whole genome shotgun (WGS) entry which is preliminary data.</text>
</comment>
<dbReference type="Proteomes" id="UP000885771">
    <property type="component" value="Unassembled WGS sequence"/>
</dbReference>
<feature type="domain" description="TonB-dependent receptor plug" evidence="2">
    <location>
        <begin position="118"/>
        <end position="187"/>
    </location>
</feature>
<dbReference type="Gene3D" id="2.60.40.1120">
    <property type="entry name" value="Carboxypeptidase-like, regulatory domain"/>
    <property type="match status" value="1"/>
</dbReference>